<dbReference type="Proteomes" id="UP000550609">
    <property type="component" value="Unassembled WGS sequence"/>
</dbReference>
<evidence type="ECO:0000313" key="2">
    <source>
        <dbReference type="EMBL" id="MBB1115664.1"/>
    </source>
</evidence>
<evidence type="ECO:0000313" key="3">
    <source>
        <dbReference type="Proteomes" id="UP000550609"/>
    </source>
</evidence>
<keyword evidence="1" id="KW-0732">Signal</keyword>
<dbReference type="InterPro" id="IPR048034">
    <property type="entry name" value="CopL-like"/>
</dbReference>
<reference evidence="2 3" key="1">
    <citation type="submission" date="2020-08" db="EMBL/GenBank/DDBJ databases">
        <title>Stenotrophomonas sp. W1S232.</title>
        <authorList>
            <person name="Deng Y."/>
        </authorList>
    </citation>
    <scope>NUCLEOTIDE SEQUENCE [LARGE SCALE GENOMIC DNA]</scope>
    <source>
        <strain evidence="2 3">W1S232</strain>
    </source>
</reference>
<dbReference type="RefSeq" id="WP_160319394.1">
    <property type="nucleotide sequence ID" value="NZ_JACIUV010000001.1"/>
</dbReference>
<gene>
    <name evidence="2" type="ORF">H4O09_01110</name>
</gene>
<protein>
    <submittedName>
        <fullName evidence="2">CopL family metal-binding regulatory protein</fullName>
    </submittedName>
</protein>
<name>A0A7W3UXI8_9GAMM</name>
<organism evidence="2 3">
    <name type="scientific">Stenotrophomonas koreensis</name>
    <dbReference type="NCBI Taxonomy" id="266128"/>
    <lineage>
        <taxon>Bacteria</taxon>
        <taxon>Pseudomonadati</taxon>
        <taxon>Pseudomonadota</taxon>
        <taxon>Gammaproteobacteria</taxon>
        <taxon>Lysobacterales</taxon>
        <taxon>Lysobacteraceae</taxon>
        <taxon>Stenotrophomonas</taxon>
    </lineage>
</organism>
<dbReference type="AlphaFoldDB" id="A0A7W3UXI8"/>
<comment type="caution">
    <text evidence="2">The sequence shown here is derived from an EMBL/GenBank/DDBJ whole genome shotgun (WGS) entry which is preliminary data.</text>
</comment>
<feature type="signal peptide" evidence="1">
    <location>
        <begin position="1"/>
        <end position="23"/>
    </location>
</feature>
<accession>A0A7W3UXI8</accession>
<dbReference type="EMBL" id="JACIUV010000001">
    <property type="protein sequence ID" value="MBB1115664.1"/>
    <property type="molecule type" value="Genomic_DNA"/>
</dbReference>
<dbReference type="NCBIfam" id="NF033807">
    <property type="entry name" value="CopL_fam"/>
    <property type="match status" value="1"/>
</dbReference>
<proteinExistence type="predicted"/>
<feature type="chain" id="PRO_5030724254" evidence="1">
    <location>
        <begin position="24"/>
        <end position="126"/>
    </location>
</feature>
<sequence>MPVLLRALLIVLLLVNTTASAWAASRMASSLLPAAVAAVDPGSPAHHVAVAAEAGDCHAVAADEPAMPCGADSQHCDCLQHGSALPAPALVLLLPAAPLAPAVLPARYSAPPRLAEPVRPPIAFTV</sequence>
<evidence type="ECO:0000256" key="1">
    <source>
        <dbReference type="SAM" id="SignalP"/>
    </source>
</evidence>